<dbReference type="EMBL" id="JANIIK010000113">
    <property type="protein sequence ID" value="KAJ3591919.1"/>
    <property type="molecule type" value="Genomic_DNA"/>
</dbReference>
<comment type="caution">
    <text evidence="1">The sequence shown here is derived from an EMBL/GenBank/DDBJ whole genome shotgun (WGS) entry which is preliminary data.</text>
</comment>
<reference evidence="1" key="1">
    <citation type="submission" date="2022-07" db="EMBL/GenBank/DDBJ databases">
        <title>Chromosome-level genome of Muraenolepis orangiensis.</title>
        <authorList>
            <person name="Kim J."/>
        </authorList>
    </citation>
    <scope>NUCLEOTIDE SEQUENCE</scope>
    <source>
        <strain evidence="1">KU_S4_2022</strain>
        <tissue evidence="1">Muscle</tissue>
    </source>
</reference>
<sequence>MRTGRLTEHQGGGRPPWVQMKTMAAREVVVRGRRGRRRWGCSDAAGVDSICRGAGIVEKRVILKLGHFSS</sequence>
<proteinExistence type="predicted"/>
<dbReference type="AlphaFoldDB" id="A0A9Q0DM67"/>
<dbReference type="Proteomes" id="UP001148018">
    <property type="component" value="Unassembled WGS sequence"/>
</dbReference>
<name>A0A9Q0DM67_9TELE</name>
<protein>
    <submittedName>
        <fullName evidence="1">Uncharacterized protein</fullName>
    </submittedName>
</protein>
<evidence type="ECO:0000313" key="2">
    <source>
        <dbReference type="Proteomes" id="UP001148018"/>
    </source>
</evidence>
<keyword evidence="2" id="KW-1185">Reference proteome</keyword>
<accession>A0A9Q0DM67</accession>
<gene>
    <name evidence="1" type="ORF">NHX12_007049</name>
</gene>
<organism evidence="1 2">
    <name type="scientific">Muraenolepis orangiensis</name>
    <name type="common">Patagonian moray cod</name>
    <dbReference type="NCBI Taxonomy" id="630683"/>
    <lineage>
        <taxon>Eukaryota</taxon>
        <taxon>Metazoa</taxon>
        <taxon>Chordata</taxon>
        <taxon>Craniata</taxon>
        <taxon>Vertebrata</taxon>
        <taxon>Euteleostomi</taxon>
        <taxon>Actinopterygii</taxon>
        <taxon>Neopterygii</taxon>
        <taxon>Teleostei</taxon>
        <taxon>Neoteleostei</taxon>
        <taxon>Acanthomorphata</taxon>
        <taxon>Zeiogadaria</taxon>
        <taxon>Gadariae</taxon>
        <taxon>Gadiformes</taxon>
        <taxon>Muraenolepidoidei</taxon>
        <taxon>Muraenolepididae</taxon>
        <taxon>Muraenolepis</taxon>
    </lineage>
</organism>
<evidence type="ECO:0000313" key="1">
    <source>
        <dbReference type="EMBL" id="KAJ3591919.1"/>
    </source>
</evidence>